<dbReference type="AlphaFoldDB" id="A0A5N6QUK4"/>
<keyword evidence="1" id="KW-0472">Membrane</keyword>
<keyword evidence="1" id="KW-1133">Transmembrane helix</keyword>
<accession>A0A5N6QUK4</accession>
<evidence type="ECO:0000313" key="3">
    <source>
        <dbReference type="Proteomes" id="UP000327013"/>
    </source>
</evidence>
<keyword evidence="3" id="KW-1185">Reference proteome</keyword>
<gene>
    <name evidence="2" type="ORF">FH972_006030</name>
</gene>
<feature type="transmembrane region" description="Helical" evidence="1">
    <location>
        <begin position="101"/>
        <end position="118"/>
    </location>
</feature>
<keyword evidence="1" id="KW-0812">Transmembrane</keyword>
<proteinExistence type="predicted"/>
<sequence length="124" mass="14142">MSARQDRLEEKLDKRFDQLLSYIKELQKGTEQREKSVSFDTLEANFGSTSKGGMYAGDGGGLQRLKIASFHIEDSQQQQIDCGEHACGDDCEVRGRRKWRLVLYWSGLVLFFIVFGTLKVDDDV</sequence>
<protein>
    <submittedName>
        <fullName evidence="2">Uncharacterized protein</fullName>
    </submittedName>
</protein>
<reference evidence="2 3" key="1">
    <citation type="submission" date="2019-06" db="EMBL/GenBank/DDBJ databases">
        <title>A chromosomal-level reference genome of Carpinus fangiana (Coryloideae, Betulaceae).</title>
        <authorList>
            <person name="Yang X."/>
            <person name="Wang Z."/>
            <person name="Zhang L."/>
            <person name="Hao G."/>
            <person name="Liu J."/>
            <person name="Yang Y."/>
        </authorList>
    </citation>
    <scope>NUCLEOTIDE SEQUENCE [LARGE SCALE GENOMIC DNA]</scope>
    <source>
        <strain evidence="2">Cfa_2016G</strain>
        <tissue evidence="2">Leaf</tissue>
    </source>
</reference>
<name>A0A5N6QUK4_9ROSI</name>
<evidence type="ECO:0000313" key="2">
    <source>
        <dbReference type="EMBL" id="KAE8009602.1"/>
    </source>
</evidence>
<evidence type="ECO:0000256" key="1">
    <source>
        <dbReference type="SAM" id="Phobius"/>
    </source>
</evidence>
<organism evidence="2 3">
    <name type="scientific">Carpinus fangiana</name>
    <dbReference type="NCBI Taxonomy" id="176857"/>
    <lineage>
        <taxon>Eukaryota</taxon>
        <taxon>Viridiplantae</taxon>
        <taxon>Streptophyta</taxon>
        <taxon>Embryophyta</taxon>
        <taxon>Tracheophyta</taxon>
        <taxon>Spermatophyta</taxon>
        <taxon>Magnoliopsida</taxon>
        <taxon>eudicotyledons</taxon>
        <taxon>Gunneridae</taxon>
        <taxon>Pentapetalae</taxon>
        <taxon>rosids</taxon>
        <taxon>fabids</taxon>
        <taxon>Fagales</taxon>
        <taxon>Betulaceae</taxon>
        <taxon>Carpinus</taxon>
    </lineage>
</organism>
<dbReference type="EMBL" id="CM017322">
    <property type="protein sequence ID" value="KAE8009602.1"/>
    <property type="molecule type" value="Genomic_DNA"/>
</dbReference>
<dbReference type="Proteomes" id="UP000327013">
    <property type="component" value="Chromosome 2"/>
</dbReference>